<accession>A0AAE0BBC5</accession>
<dbReference type="GO" id="GO:0046872">
    <property type="term" value="F:metal ion binding"/>
    <property type="evidence" value="ECO:0007669"/>
    <property type="project" value="UniProtKB-KW"/>
</dbReference>
<dbReference type="InterPro" id="IPR027443">
    <property type="entry name" value="IPNS-like_sf"/>
</dbReference>
<keyword evidence="4" id="KW-1185">Reference proteome</keyword>
<dbReference type="InterPro" id="IPR005123">
    <property type="entry name" value="Oxoglu/Fe-dep_dioxygenase_dom"/>
</dbReference>
<dbReference type="InterPro" id="IPR026992">
    <property type="entry name" value="DIOX_N"/>
</dbReference>
<evidence type="ECO:0000313" key="4">
    <source>
        <dbReference type="Proteomes" id="UP001190700"/>
    </source>
</evidence>
<dbReference type="Pfam" id="PF14226">
    <property type="entry name" value="DIOX_N"/>
    <property type="match status" value="1"/>
</dbReference>
<dbReference type="InterPro" id="IPR044861">
    <property type="entry name" value="IPNS-like_FE2OG_OXY"/>
</dbReference>
<dbReference type="Pfam" id="PF03171">
    <property type="entry name" value="2OG-FeII_Oxy"/>
    <property type="match status" value="1"/>
</dbReference>
<evidence type="ECO:0000313" key="3">
    <source>
        <dbReference type="EMBL" id="KAK3233471.1"/>
    </source>
</evidence>
<keyword evidence="1" id="KW-0479">Metal-binding</keyword>
<dbReference type="Gene3D" id="2.60.120.330">
    <property type="entry name" value="B-lactam Antibiotic, Isopenicillin N Synthase, Chain"/>
    <property type="match status" value="1"/>
</dbReference>
<organism evidence="3 4">
    <name type="scientific">Cymbomonas tetramitiformis</name>
    <dbReference type="NCBI Taxonomy" id="36881"/>
    <lineage>
        <taxon>Eukaryota</taxon>
        <taxon>Viridiplantae</taxon>
        <taxon>Chlorophyta</taxon>
        <taxon>Pyramimonadophyceae</taxon>
        <taxon>Pyramimonadales</taxon>
        <taxon>Pyramimonadaceae</taxon>
        <taxon>Cymbomonas</taxon>
    </lineage>
</organism>
<dbReference type="Proteomes" id="UP001190700">
    <property type="component" value="Unassembled WGS sequence"/>
</dbReference>
<evidence type="ECO:0000259" key="2">
    <source>
        <dbReference type="PROSITE" id="PS51471"/>
    </source>
</evidence>
<dbReference type="EMBL" id="LGRX02035701">
    <property type="protein sequence ID" value="KAK3233471.1"/>
    <property type="molecule type" value="Genomic_DNA"/>
</dbReference>
<name>A0AAE0BBC5_9CHLO</name>
<protein>
    <recommendedName>
        <fullName evidence="2">Fe2OG dioxygenase domain-containing protein</fullName>
    </recommendedName>
</protein>
<proteinExistence type="inferred from homology"/>
<evidence type="ECO:0000256" key="1">
    <source>
        <dbReference type="RuleBase" id="RU003682"/>
    </source>
</evidence>
<feature type="domain" description="Fe2OG dioxygenase" evidence="2">
    <location>
        <begin position="176"/>
        <end position="282"/>
    </location>
</feature>
<sequence>MANTDAAMMTEGPVPIIDIKPFLTFEESNPAAQAVIQAWDKAFSTVGFAVIVGHGVPEEVVVDTYAKANDFFSLPMEDKMKSCLGKGYGVGGYLPPGLESVGSSKKGAPRKPSDIVENILVHYRESDVIPERPAGYKDSVYRYWEAVNKLLLQIMELSAVALGLPRSHFNESFASPSNVLRLAHYPDEKNPKPGQLRYGEHTDYTGFTILKVDQVPGLQVKLQDGSWADIPYIPGSFIVNAGDLLQVWTNDRWLSNLHRVQIPPCDLDGNTERTSIVFFTGPHNDTLVSCLPTCLAEGDRPHYEPIKAGEHLWQRINASNVT</sequence>
<reference evidence="3 4" key="1">
    <citation type="journal article" date="2015" name="Genome Biol. Evol.">
        <title>Comparative Genomics of a Bacterivorous Green Alga Reveals Evolutionary Causalities and Consequences of Phago-Mixotrophic Mode of Nutrition.</title>
        <authorList>
            <person name="Burns J.A."/>
            <person name="Paasch A."/>
            <person name="Narechania A."/>
            <person name="Kim E."/>
        </authorList>
    </citation>
    <scope>NUCLEOTIDE SEQUENCE [LARGE SCALE GENOMIC DNA]</scope>
    <source>
        <strain evidence="3 4">PLY_AMNH</strain>
    </source>
</reference>
<keyword evidence="1" id="KW-0560">Oxidoreductase</keyword>
<keyword evidence="1" id="KW-0408">Iron</keyword>
<gene>
    <name evidence="3" type="ORF">CYMTET_56233</name>
</gene>
<dbReference type="PROSITE" id="PS51471">
    <property type="entry name" value="FE2OG_OXY"/>
    <property type="match status" value="1"/>
</dbReference>
<dbReference type="InterPro" id="IPR050231">
    <property type="entry name" value="Iron_ascorbate_oxido_reductase"/>
</dbReference>
<dbReference type="SUPFAM" id="SSF51197">
    <property type="entry name" value="Clavaminate synthase-like"/>
    <property type="match status" value="1"/>
</dbReference>
<dbReference type="AlphaFoldDB" id="A0AAE0BBC5"/>
<dbReference type="PANTHER" id="PTHR47990">
    <property type="entry name" value="2-OXOGLUTARATE (2OG) AND FE(II)-DEPENDENT OXYGENASE SUPERFAMILY PROTEIN-RELATED"/>
    <property type="match status" value="1"/>
</dbReference>
<comment type="caution">
    <text evidence="3">The sequence shown here is derived from an EMBL/GenBank/DDBJ whole genome shotgun (WGS) entry which is preliminary data.</text>
</comment>
<dbReference type="GO" id="GO:0016491">
    <property type="term" value="F:oxidoreductase activity"/>
    <property type="evidence" value="ECO:0007669"/>
    <property type="project" value="UniProtKB-KW"/>
</dbReference>
<comment type="similarity">
    <text evidence="1">Belongs to the iron/ascorbate-dependent oxidoreductase family.</text>
</comment>